<name>A0A0R1QMM9_9LACO</name>
<dbReference type="PANTHER" id="PTHR33204:SF29">
    <property type="entry name" value="TRANSCRIPTIONAL REGULATOR"/>
    <property type="match status" value="1"/>
</dbReference>
<comment type="caution">
    <text evidence="5">The sequence shown here is derived from an EMBL/GenBank/DDBJ whole genome shotgun (WGS) entry which is preliminary data.</text>
</comment>
<dbReference type="InterPro" id="IPR002577">
    <property type="entry name" value="HTH_HxlR"/>
</dbReference>
<evidence type="ECO:0000313" key="6">
    <source>
        <dbReference type="Proteomes" id="UP000051790"/>
    </source>
</evidence>
<protein>
    <submittedName>
        <fullName evidence="5">Transcriptional regulator</fullName>
    </submittedName>
</protein>
<sequence>MTTYNIGVEATMQVIGGKWKAIILCHLRNQTMRTGELRRAIPQITQKMLTQQLRELEDDGIVARHVYQQVPPRVDYCLTERGESLNEILTAMCKWGEHNIHERQACGEAIELIHEDEVLPIPQK</sequence>
<dbReference type="Gene3D" id="1.10.10.10">
    <property type="entry name" value="Winged helix-like DNA-binding domain superfamily/Winged helix DNA-binding domain"/>
    <property type="match status" value="1"/>
</dbReference>
<keyword evidence="3" id="KW-0804">Transcription</keyword>
<proteinExistence type="predicted"/>
<reference evidence="5 6" key="1">
    <citation type="journal article" date="2015" name="Genome Announc.">
        <title>Expanding the biotechnology potential of lactobacilli through comparative genomics of 213 strains and associated genera.</title>
        <authorList>
            <person name="Sun Z."/>
            <person name="Harris H.M."/>
            <person name="McCann A."/>
            <person name="Guo C."/>
            <person name="Argimon S."/>
            <person name="Zhang W."/>
            <person name="Yang X."/>
            <person name="Jeffery I.B."/>
            <person name="Cooney J.C."/>
            <person name="Kagawa T.F."/>
            <person name="Liu W."/>
            <person name="Song Y."/>
            <person name="Salvetti E."/>
            <person name="Wrobel A."/>
            <person name="Rasinkangas P."/>
            <person name="Parkhill J."/>
            <person name="Rea M.C."/>
            <person name="O'Sullivan O."/>
            <person name="Ritari J."/>
            <person name="Douillard F.P."/>
            <person name="Paul Ross R."/>
            <person name="Yang R."/>
            <person name="Briner A.E."/>
            <person name="Felis G.E."/>
            <person name="de Vos W.M."/>
            <person name="Barrangou R."/>
            <person name="Klaenhammer T.R."/>
            <person name="Caufield P.W."/>
            <person name="Cui Y."/>
            <person name="Zhang H."/>
            <person name="O'Toole P.W."/>
        </authorList>
    </citation>
    <scope>NUCLEOTIDE SEQUENCE [LARGE SCALE GENOMIC DNA]</scope>
    <source>
        <strain evidence="5 6">DSM 13343</strain>
    </source>
</reference>
<dbReference type="RefSeq" id="WP_056963333.1">
    <property type="nucleotide sequence ID" value="NZ_AZEU01000121.1"/>
</dbReference>
<dbReference type="GO" id="GO:0003677">
    <property type="term" value="F:DNA binding"/>
    <property type="evidence" value="ECO:0007669"/>
    <property type="project" value="UniProtKB-KW"/>
</dbReference>
<dbReference type="EMBL" id="AZEU01000121">
    <property type="protein sequence ID" value="KRL45598.1"/>
    <property type="molecule type" value="Genomic_DNA"/>
</dbReference>
<dbReference type="InterPro" id="IPR036390">
    <property type="entry name" value="WH_DNA-bd_sf"/>
</dbReference>
<keyword evidence="6" id="KW-1185">Reference proteome</keyword>
<dbReference type="SUPFAM" id="SSF46785">
    <property type="entry name" value="Winged helix' DNA-binding domain"/>
    <property type="match status" value="1"/>
</dbReference>
<dbReference type="InterPro" id="IPR036388">
    <property type="entry name" value="WH-like_DNA-bd_sf"/>
</dbReference>
<dbReference type="PANTHER" id="PTHR33204">
    <property type="entry name" value="TRANSCRIPTIONAL REGULATOR, MARR FAMILY"/>
    <property type="match status" value="1"/>
</dbReference>
<organism evidence="5 6">
    <name type="scientific">Lacticaseibacillus manihotivorans DSM 13343 = JCM 12514</name>
    <dbReference type="NCBI Taxonomy" id="1423769"/>
    <lineage>
        <taxon>Bacteria</taxon>
        <taxon>Bacillati</taxon>
        <taxon>Bacillota</taxon>
        <taxon>Bacilli</taxon>
        <taxon>Lactobacillales</taxon>
        <taxon>Lactobacillaceae</taxon>
        <taxon>Lacticaseibacillus</taxon>
    </lineage>
</organism>
<dbReference type="Proteomes" id="UP000051790">
    <property type="component" value="Unassembled WGS sequence"/>
</dbReference>
<evidence type="ECO:0000256" key="3">
    <source>
        <dbReference type="ARBA" id="ARBA00023163"/>
    </source>
</evidence>
<evidence type="ECO:0000313" key="5">
    <source>
        <dbReference type="EMBL" id="KRL45598.1"/>
    </source>
</evidence>
<feature type="domain" description="HTH hxlR-type" evidence="4">
    <location>
        <begin position="6"/>
        <end position="104"/>
    </location>
</feature>
<evidence type="ECO:0000259" key="4">
    <source>
        <dbReference type="PROSITE" id="PS51118"/>
    </source>
</evidence>
<gene>
    <name evidence="5" type="ORF">FD01_GL000629</name>
</gene>
<dbReference type="Pfam" id="PF01638">
    <property type="entry name" value="HxlR"/>
    <property type="match status" value="1"/>
</dbReference>
<keyword evidence="2" id="KW-0238">DNA-binding</keyword>
<keyword evidence="1" id="KW-0805">Transcription regulation</keyword>
<evidence type="ECO:0000256" key="2">
    <source>
        <dbReference type="ARBA" id="ARBA00023125"/>
    </source>
</evidence>
<evidence type="ECO:0000256" key="1">
    <source>
        <dbReference type="ARBA" id="ARBA00023015"/>
    </source>
</evidence>
<dbReference type="AlphaFoldDB" id="A0A0R1QMM9"/>
<dbReference type="OrthoDB" id="9791143at2"/>
<accession>A0A0R1QMM9</accession>
<dbReference type="PATRIC" id="fig|1423769.4.peg.670"/>
<dbReference type="PROSITE" id="PS51118">
    <property type="entry name" value="HTH_HXLR"/>
    <property type="match status" value="1"/>
</dbReference>